<sequence length="163" mass="18594">MAILMPDLTVEVYNADYRVLSRIPWQEAVRLILRGAVYVIDVHSPAVHIRSPSLVIELPVSVALHEYVHIPYKPDNRVTRDGVLRRDRNICCYCGGPADTVDHILPRSRGGGDTWYNLVAACQDCNGVKDDLTPQEAGMRLIREPFEPKERDRVRWRRVPQPA</sequence>
<evidence type="ECO:0000259" key="1">
    <source>
        <dbReference type="SMART" id="SM00507"/>
    </source>
</evidence>
<evidence type="ECO:0000313" key="2">
    <source>
        <dbReference type="EMBL" id="PBJ40949.1"/>
    </source>
</evidence>
<protein>
    <submittedName>
        <fullName evidence="2">HNH endonuclease</fullName>
    </submittedName>
</protein>
<dbReference type="SMART" id="SM00507">
    <property type="entry name" value="HNHc"/>
    <property type="match status" value="1"/>
</dbReference>
<comment type="caution">
    <text evidence="2">The sequence shown here is derived from an EMBL/GenBank/DDBJ whole genome shotgun (WGS) entry which is preliminary data.</text>
</comment>
<feature type="domain" description="HNH nuclease" evidence="1">
    <location>
        <begin position="78"/>
        <end position="127"/>
    </location>
</feature>
<dbReference type="InterPro" id="IPR052892">
    <property type="entry name" value="NA-targeting_endonuclease"/>
</dbReference>
<dbReference type="Pfam" id="PF14279">
    <property type="entry name" value="HNH_5"/>
    <property type="match status" value="1"/>
</dbReference>
<dbReference type="InterPro" id="IPR029471">
    <property type="entry name" value="HNH_5"/>
</dbReference>
<dbReference type="GO" id="GO:0004519">
    <property type="term" value="F:endonuclease activity"/>
    <property type="evidence" value="ECO:0007669"/>
    <property type="project" value="UniProtKB-KW"/>
</dbReference>
<reference evidence="2 3" key="1">
    <citation type="journal article" date="2017" name="Genome Biol. Evol.">
        <title>Population Structure and Local Adaptation of MAC Lung Disease Agent Mycobacterium avium subsp. hominissuis.</title>
        <authorList>
            <person name="Yano H."/>
            <person name="Iwamoto T."/>
            <person name="Nishiuchi Y."/>
            <person name="Nakajima C."/>
            <person name="Starkova D.A."/>
            <person name="Mokrousov I."/>
            <person name="Narvskaya O."/>
            <person name="Yoshida S."/>
            <person name="Arikawa K."/>
            <person name="Nakanishi N."/>
            <person name="Osaki K."/>
            <person name="Nakagawa I."/>
            <person name="Ato M."/>
            <person name="Suzuki Y."/>
            <person name="Maruyama F."/>
        </authorList>
    </citation>
    <scope>NUCLEOTIDE SEQUENCE [LARGE SCALE GENOMIC DNA]</scope>
    <source>
        <strain evidence="2 3">OCU466</strain>
    </source>
</reference>
<keyword evidence="2" id="KW-0540">Nuclease</keyword>
<organism evidence="2 3">
    <name type="scientific">Mycobacterium avium subsp. hominissuis</name>
    <dbReference type="NCBI Taxonomy" id="439334"/>
    <lineage>
        <taxon>Bacteria</taxon>
        <taxon>Bacillati</taxon>
        <taxon>Actinomycetota</taxon>
        <taxon>Actinomycetes</taxon>
        <taxon>Mycobacteriales</taxon>
        <taxon>Mycobacteriaceae</taxon>
        <taxon>Mycobacterium</taxon>
        <taxon>Mycobacterium avium complex (MAC)</taxon>
    </lineage>
</organism>
<keyword evidence="2" id="KW-0255">Endonuclease</keyword>
<dbReference type="CDD" id="cd00085">
    <property type="entry name" value="HNHc"/>
    <property type="match status" value="1"/>
</dbReference>
<dbReference type="Proteomes" id="UP000218842">
    <property type="component" value="Unassembled WGS sequence"/>
</dbReference>
<gene>
    <name evidence="2" type="ORF">XV03_01115</name>
</gene>
<dbReference type="PANTHER" id="PTHR33877:SF2">
    <property type="entry name" value="OS07G0170200 PROTEIN"/>
    <property type="match status" value="1"/>
</dbReference>
<dbReference type="RefSeq" id="WP_084024780.1">
    <property type="nucleotide sequence ID" value="NZ_BDNJ01000010.1"/>
</dbReference>
<keyword evidence="2" id="KW-0378">Hydrolase</keyword>
<dbReference type="EMBL" id="LBGZ01000006">
    <property type="protein sequence ID" value="PBJ40949.1"/>
    <property type="molecule type" value="Genomic_DNA"/>
</dbReference>
<accession>A0A2A3LEI7</accession>
<dbReference type="InterPro" id="IPR003615">
    <property type="entry name" value="HNH_nuc"/>
</dbReference>
<proteinExistence type="predicted"/>
<dbReference type="Gene3D" id="1.10.30.50">
    <property type="match status" value="1"/>
</dbReference>
<evidence type="ECO:0000313" key="3">
    <source>
        <dbReference type="Proteomes" id="UP000218842"/>
    </source>
</evidence>
<name>A0A2A3LEI7_MYCAV</name>
<dbReference type="AlphaFoldDB" id="A0A2A3LEI7"/>
<dbReference type="PANTHER" id="PTHR33877">
    <property type="entry name" value="SLL1193 PROTEIN"/>
    <property type="match status" value="1"/>
</dbReference>